<sequence>MMRLFALIFIGIVLSAKVYAEDLLETTELSRRALSMPMPLLDSEQKLGQFAAGRSLFNQMWVIAPSSDEDIDGLGPLYNSISCLACHSGNGRGHAPDGPTEKMRSMLVRLSIPGENPFHSEPHLVYGGQLQEFAVPGVPAEGRAEIHYEYSTIALSEGETVTLRKPSIKLVNPGYGEFGEVLTSARIGPALVGMGLVEMIDKQEILSWQDADDANADGISGRVNWIIDDATLTRKIGRFGYKASIVSLNEQIASAFQADLGLTSALFPEENCSDVQLACQQAVSGGKPELTAEQLQAVSFYLQFLAVPAPRDQSKPEVIRGRAVFDEAGCTACHRPQIKTSSTAKPAAFANRLIAPYSDYLLHDMGEELSDHRPDSGATGAEWRTAPLWGIGLAEKVGDRVGYLHDGRATTLLEAILWHGGEGQKSRDGVINMPKADRDALLQFLKSL</sequence>
<dbReference type="InterPro" id="IPR051395">
    <property type="entry name" value="Cytochrome_c_Peroxidase/MauG"/>
</dbReference>
<dbReference type="PIRSF" id="PIRSF028099">
    <property type="entry name" value="DUF1111"/>
    <property type="match status" value="1"/>
</dbReference>
<dbReference type="EMBL" id="MCRI01000017">
    <property type="protein sequence ID" value="ODN66538.1"/>
    <property type="molecule type" value="Genomic_DNA"/>
</dbReference>
<evidence type="ECO:0000259" key="5">
    <source>
        <dbReference type="PROSITE" id="PS51007"/>
    </source>
</evidence>
<dbReference type="PATRIC" id="fig|291169.3.peg.1717"/>
<dbReference type="Gene3D" id="1.10.760.10">
    <property type="entry name" value="Cytochrome c-like domain"/>
    <property type="match status" value="1"/>
</dbReference>
<dbReference type="Pfam" id="PF06537">
    <property type="entry name" value="DHOR"/>
    <property type="match status" value="2"/>
</dbReference>
<dbReference type="PANTHER" id="PTHR30600">
    <property type="entry name" value="CYTOCHROME C PEROXIDASE-RELATED"/>
    <property type="match status" value="1"/>
</dbReference>
<dbReference type="InterPro" id="IPR036909">
    <property type="entry name" value="Cyt_c-like_dom_sf"/>
</dbReference>
<evidence type="ECO:0000256" key="1">
    <source>
        <dbReference type="ARBA" id="ARBA00022617"/>
    </source>
</evidence>
<gene>
    <name evidence="6" type="ORF">A9E74_01707</name>
</gene>
<keyword evidence="2 4" id="KW-0479">Metal-binding</keyword>
<evidence type="ECO:0000256" key="2">
    <source>
        <dbReference type="ARBA" id="ARBA00022723"/>
    </source>
</evidence>
<evidence type="ECO:0000256" key="4">
    <source>
        <dbReference type="PROSITE-ProRule" id="PRU00433"/>
    </source>
</evidence>
<dbReference type="SUPFAM" id="SSF46626">
    <property type="entry name" value="Cytochrome c"/>
    <property type="match status" value="1"/>
</dbReference>
<evidence type="ECO:0000313" key="7">
    <source>
        <dbReference type="Proteomes" id="UP000094379"/>
    </source>
</evidence>
<dbReference type="PANTHER" id="PTHR30600:SF4">
    <property type="entry name" value="CYTOCHROME C DOMAIN-CONTAINING PROTEIN"/>
    <property type="match status" value="1"/>
</dbReference>
<dbReference type="AlphaFoldDB" id="A0A1E3GR59"/>
<keyword evidence="1 4" id="KW-0349">Heme</keyword>
<accession>A0A1E3GR59</accession>
<dbReference type="GO" id="GO:0009055">
    <property type="term" value="F:electron transfer activity"/>
    <property type="evidence" value="ECO:0007669"/>
    <property type="project" value="InterPro"/>
</dbReference>
<keyword evidence="7" id="KW-1185">Reference proteome</keyword>
<organism evidence="6 7">
    <name type="scientific">Methylophaga muralis</name>
    <dbReference type="NCBI Taxonomy" id="291169"/>
    <lineage>
        <taxon>Bacteria</taxon>
        <taxon>Pseudomonadati</taxon>
        <taxon>Pseudomonadota</taxon>
        <taxon>Gammaproteobacteria</taxon>
        <taxon>Thiotrichales</taxon>
        <taxon>Piscirickettsiaceae</taxon>
        <taxon>Methylophaga</taxon>
    </lineage>
</organism>
<keyword evidence="3 4" id="KW-0408">Iron</keyword>
<dbReference type="STRING" id="291169.A9E74_01707"/>
<evidence type="ECO:0000256" key="3">
    <source>
        <dbReference type="ARBA" id="ARBA00023004"/>
    </source>
</evidence>
<dbReference type="GO" id="GO:0004130">
    <property type="term" value="F:cytochrome-c peroxidase activity"/>
    <property type="evidence" value="ECO:0007669"/>
    <property type="project" value="TreeGrafter"/>
</dbReference>
<reference evidence="6 7" key="1">
    <citation type="submission" date="2016-07" db="EMBL/GenBank/DDBJ databases">
        <title>Draft Genome Sequence of Methylophaga muralis Bur 1.</title>
        <authorList>
            <person name="Vasilenko O.V."/>
            <person name="Doronina N.V."/>
            <person name="Shmareva M.N."/>
            <person name="Tarlachkov S.V."/>
            <person name="Mustakhimov I."/>
            <person name="Trotsenko Y.A."/>
        </authorList>
    </citation>
    <scope>NUCLEOTIDE SEQUENCE [LARGE SCALE GENOMIC DNA]</scope>
    <source>
        <strain evidence="6 7">Bur 1</strain>
    </source>
</reference>
<comment type="caution">
    <text evidence="6">The sequence shown here is derived from an EMBL/GenBank/DDBJ whole genome shotgun (WGS) entry which is preliminary data.</text>
</comment>
<name>A0A1E3GR59_9GAMM</name>
<feature type="domain" description="Cytochrome c" evidence="5">
    <location>
        <begin position="316"/>
        <end position="448"/>
    </location>
</feature>
<dbReference type="GO" id="GO:0020037">
    <property type="term" value="F:heme binding"/>
    <property type="evidence" value="ECO:0007669"/>
    <property type="project" value="InterPro"/>
</dbReference>
<dbReference type="PROSITE" id="PS51007">
    <property type="entry name" value="CYTC"/>
    <property type="match status" value="1"/>
</dbReference>
<dbReference type="InterPro" id="IPR010538">
    <property type="entry name" value="DHOR"/>
</dbReference>
<dbReference type="GO" id="GO:0046872">
    <property type="term" value="F:metal ion binding"/>
    <property type="evidence" value="ECO:0007669"/>
    <property type="project" value="UniProtKB-KW"/>
</dbReference>
<dbReference type="InterPro" id="IPR009056">
    <property type="entry name" value="Cyt_c-like_dom"/>
</dbReference>
<proteinExistence type="predicted"/>
<dbReference type="Proteomes" id="UP000094379">
    <property type="component" value="Unassembled WGS sequence"/>
</dbReference>
<protein>
    <submittedName>
        <fullName evidence="6">Cytochrome c</fullName>
    </submittedName>
</protein>
<evidence type="ECO:0000313" key="6">
    <source>
        <dbReference type="EMBL" id="ODN66538.1"/>
    </source>
</evidence>